<dbReference type="GO" id="GO:0003677">
    <property type="term" value="F:DNA binding"/>
    <property type="evidence" value="ECO:0007669"/>
    <property type="project" value="UniProtKB-UniRule"/>
</dbReference>
<keyword evidence="9 15" id="KW-1177">Microtubular inwards viral transport</keyword>
<keyword evidence="8 15" id="KW-0426">Late protein</keyword>
<gene>
    <name evidence="15 16" type="primary">L2</name>
</gene>
<dbReference type="GO" id="GO:0042025">
    <property type="term" value="C:host cell nucleus"/>
    <property type="evidence" value="ECO:0007669"/>
    <property type="project" value="UniProtKB-SubCell"/>
</dbReference>
<feature type="disulfide bond" evidence="15">
    <location>
        <begin position="19"/>
        <end position="25"/>
    </location>
</feature>
<comment type="subunit">
    <text evidence="15">Interacts with major capsid protein L1. Interacts with E2; this interaction inhibits E2 transcriptional activity but not the DNA replication function E2. Interacts with host HSPA8; this interaction is required for L2 nuclear translocation. Interacts with host importins KPNB2 and KPNB3. Forms a complex with importin alpha2-beta1 heterodimers via interaction with the importin alpha2 adapter. Interacts with host DYNLT1; this interaction is essential for virus intracellular transport during entry. Interacts (via C-terminus) with host retromer subunits VPS35 AND VPS29.</text>
</comment>
<keyword evidence="13 15" id="KW-1015">Disulfide bond</keyword>
<comment type="subcellular location">
    <subcellularLocation>
        <location evidence="15">Virion</location>
    </subcellularLocation>
    <subcellularLocation>
        <location evidence="15">Host nucleus</location>
    </subcellularLocation>
</comment>
<dbReference type="HAMAP" id="MF_04003">
    <property type="entry name" value="PPV_L2"/>
    <property type="match status" value="1"/>
</dbReference>
<proteinExistence type="inferred from homology"/>
<reference evidence="16 17" key="1">
    <citation type="journal article" date="2011" name="Mol. Phylogenet. Evol.">
        <title>Modular organizations of novel cetacean papillomaviruses.</title>
        <authorList>
            <person name="Gottschling M."/>
            <person name="Bravo I.G."/>
            <person name="Schulz E."/>
            <person name="Bracho M.A."/>
            <person name="Deaville R."/>
            <person name="Jepson P.D."/>
            <person name="Bressem M.F."/>
            <person name="Stockfleth E."/>
            <person name="Nindl I."/>
        </authorList>
    </citation>
    <scope>NUCLEOTIDE SEQUENCE [LARGE SCALE GENOMIC DNA]</scope>
</reference>
<name>F2VIR0_PSPV</name>
<dbReference type="GO" id="GO:0046718">
    <property type="term" value="P:symbiont entry into host cell"/>
    <property type="evidence" value="ECO:0007669"/>
    <property type="project" value="UniProtKB-KW"/>
</dbReference>
<dbReference type="GO" id="GO:0043657">
    <property type="term" value="C:host cell"/>
    <property type="evidence" value="ECO:0007669"/>
    <property type="project" value="GOC"/>
</dbReference>
<keyword evidence="14 15" id="KW-1160">Virus entry into host cell</keyword>
<evidence type="ECO:0000256" key="9">
    <source>
        <dbReference type="ARBA" id="ARBA00022952"/>
    </source>
</evidence>
<evidence type="ECO:0000256" key="7">
    <source>
        <dbReference type="ARBA" id="ARBA00022844"/>
    </source>
</evidence>
<keyword evidence="4 15" id="KW-1048">Host nucleus</keyword>
<organism evidence="16 17">
    <name type="scientific">Phocoena phocoena papillomavirus 1</name>
    <dbReference type="NCBI Taxonomy" id="706525"/>
    <lineage>
        <taxon>Viruses</taxon>
        <taxon>Monodnaviria</taxon>
        <taxon>Shotokuvirae</taxon>
        <taxon>Cossaviricota</taxon>
        <taxon>Papovaviricetes</taxon>
        <taxon>Zurhausenvirales</taxon>
        <taxon>Papillomaviridae</taxon>
        <taxon>Firstpapillomavirinae</taxon>
        <taxon>Omikronpapillomavirus</taxon>
        <taxon>Phocoena spinipinnis papillomavirus</taxon>
    </lineage>
</organism>
<keyword evidence="6" id="KW-1040">Host Golgi apparatus</keyword>
<evidence type="ECO:0000256" key="13">
    <source>
        <dbReference type="ARBA" id="ARBA00023157"/>
    </source>
</evidence>
<accession>F2VIR0</accession>
<evidence type="ECO:0000313" key="16">
    <source>
        <dbReference type="EMBL" id="ADJ96345.1"/>
    </source>
</evidence>
<dbReference type="KEGG" id="vg:13097022"/>
<comment type="function">
    <text evidence="15">Minor protein of the capsid that localizes along the inner surface of the virion, within the central cavities beneath the L1 pentamers. Plays a role in capsid stabilization through interaction with the major capsid protein L1. Once the virion enters the host cell, L2 escorts the genomic DNA into the nucleus by promoting escape from the endosomal compartments and traffic through the host Golgi network. Mechanistically, the C-terminus of L2 possesses a cell-penetrating peptide that protudes from the host endosome, interacts with host cytoplasmic retromer cargo and thereby mediates the capsid delivery to the host trans-Golgi network. Plays a role through its interaction with host dynein in the intracellular microtubule-dependent transport of viral capsid toward the nucleus. Mediates the viral genome import into the nucleus through binding to host importins. Once within the nucleus, L2 localizes viral genomes to host PML bodies in order to activate early gene expression for establishment of infection. Later on, promotes late gene expression by interacting with the viral E2 protein and by inhibiting its transcriptional activation functions. During virion assembly, encapsidates the genome by direct interaction with the viral DNA.</text>
</comment>
<keyword evidence="2 15" id="KW-0597">Phosphoprotein</keyword>
<evidence type="ECO:0000313" key="17">
    <source>
        <dbReference type="Proteomes" id="UP000122610"/>
    </source>
</evidence>
<evidence type="ECO:0000256" key="3">
    <source>
        <dbReference type="ARBA" id="ARBA00022561"/>
    </source>
</evidence>
<comment type="caution">
    <text evidence="15">Lacks conserved residue(s) required for the propagation of feature annotation.</text>
</comment>
<evidence type="ECO:0000256" key="2">
    <source>
        <dbReference type="ARBA" id="ARBA00022553"/>
    </source>
</evidence>
<evidence type="ECO:0000256" key="8">
    <source>
        <dbReference type="ARBA" id="ARBA00022921"/>
    </source>
</evidence>
<keyword evidence="11 15" id="KW-1176">Cytoplasmic inwards viral transport</keyword>
<dbReference type="Pfam" id="PF00513">
    <property type="entry name" value="Late_protein_L2"/>
    <property type="match status" value="1"/>
</dbReference>
<evidence type="ECO:0000256" key="14">
    <source>
        <dbReference type="ARBA" id="ARBA00023296"/>
    </source>
</evidence>
<dbReference type="GeneID" id="13097022"/>
<keyword evidence="3 15" id="KW-0167">Capsid protein</keyword>
<comment type="similarity">
    <text evidence="15">Belongs to the papillomaviridae L2 protein family.</text>
</comment>
<dbReference type="GO" id="GO:0075521">
    <property type="term" value="P:microtubule-dependent intracellular transport of viral material towards nucleus"/>
    <property type="evidence" value="ECO:0007669"/>
    <property type="project" value="UniProtKB-UniRule"/>
</dbReference>
<dbReference type="Proteomes" id="UP000122610">
    <property type="component" value="Segment"/>
</dbReference>
<sequence>MVKARRKKRAAEGDLYAGCRGGQDCPDDIRRKFEQDTWADRFLKWFSSFIYLGNLGISTGRGSGGTSAYVPLGGRGGTGRPAMGGQPSRPNVLVDNVGPAEVPGTGSVDASAPSVVVPSESTVVVEGGATPHEEIPLLPLHPDVPPVNPDHTVLDPSVHVVPPPESGGPAILDISLSTSTHDPSILHPSPPSAAPDVLFPTISLQPLDVSLLPGESSFTPHTVISSRGGFEDGFEDIELDVFDGSPGTPRESTPLSGVRGAHTRRAGVLKKFYHRLTQQVKVSKPDFLRQPSRLVSFEFDNAAFDPDVTLQFQQPSHDVLQAPDPDFQDVGTLHKPVYSIEGGHVRVSRYGVRETIRTRLGTAIGARVHFFTDLSSIGSLSAADLTTSSLGPDLPDPGIELQLFGESSGDTSIADAQNGGIVLQNGGLHDSMHSAGVIDGAVQSLYSEDMLLDNYSDTFDHGHLAMMDRRSSSVHTVSFPQLARPARGFAESTGGLSVTYPVSHKRDTSTPSESFIDSVPGPPLIVLFEPGFGPSFYLHPSLLRKKRKRVFY</sequence>
<evidence type="ECO:0000256" key="10">
    <source>
        <dbReference type="ARBA" id="ARBA00023046"/>
    </source>
</evidence>
<protein>
    <recommendedName>
        <fullName evidence="15">Minor capsid protein L2</fullName>
    </recommendedName>
</protein>
<dbReference type="GO" id="GO:0019028">
    <property type="term" value="C:viral capsid"/>
    <property type="evidence" value="ECO:0007669"/>
    <property type="project" value="UniProtKB-UniRule"/>
</dbReference>
<evidence type="ECO:0000256" key="11">
    <source>
        <dbReference type="ARBA" id="ARBA00023120"/>
    </source>
</evidence>
<evidence type="ECO:0000256" key="6">
    <source>
        <dbReference type="ARBA" id="ARBA00022812"/>
    </source>
</evidence>
<dbReference type="InterPro" id="IPR000784">
    <property type="entry name" value="Late_L2"/>
</dbReference>
<evidence type="ECO:0000256" key="1">
    <source>
        <dbReference type="ARBA" id="ARBA00022524"/>
    </source>
</evidence>
<keyword evidence="10" id="KW-1039">Host endosome</keyword>
<evidence type="ECO:0000256" key="5">
    <source>
        <dbReference type="ARBA" id="ARBA00022581"/>
    </source>
</evidence>
<keyword evidence="12 15" id="KW-0238">DNA-binding</keyword>
<dbReference type="OrthoDB" id="8047at10239"/>
<keyword evidence="5 15" id="KW-0945">Host-virus interaction</keyword>
<comment type="PTM">
    <text evidence="15">Highly phosphorylated.</text>
</comment>
<dbReference type="GO" id="GO:0005198">
    <property type="term" value="F:structural molecule activity"/>
    <property type="evidence" value="ECO:0007669"/>
    <property type="project" value="UniProtKB-UniRule"/>
</dbReference>
<dbReference type="EMBL" id="GU117621">
    <property type="protein sequence ID" value="ADJ96345.1"/>
    <property type="molecule type" value="Genomic_DNA"/>
</dbReference>
<dbReference type="RefSeq" id="YP_006470626.1">
    <property type="nucleotide sequence ID" value="NC_018074.1"/>
</dbReference>
<evidence type="ECO:0000256" key="15">
    <source>
        <dbReference type="HAMAP-Rule" id="MF_04003"/>
    </source>
</evidence>
<keyword evidence="1 15" id="KW-1163">Viral penetration into host nucleus</keyword>
<evidence type="ECO:0000256" key="4">
    <source>
        <dbReference type="ARBA" id="ARBA00022562"/>
    </source>
</evidence>
<keyword evidence="7 15" id="KW-0946">Virion</keyword>
<evidence type="ECO:0000256" key="12">
    <source>
        <dbReference type="ARBA" id="ARBA00023125"/>
    </source>
</evidence>
<dbReference type="GO" id="GO:0075732">
    <property type="term" value="P:viral penetration into host nucleus"/>
    <property type="evidence" value="ECO:0007669"/>
    <property type="project" value="UniProtKB-KW"/>
</dbReference>